<dbReference type="STRING" id="589385.SAMN05421504_10642"/>
<dbReference type="OrthoDB" id="3694696at2"/>
<name>A0A1H3L313_9PSEU</name>
<feature type="compositionally biased region" description="Gly residues" evidence="1">
    <location>
        <begin position="79"/>
        <end position="93"/>
    </location>
</feature>
<evidence type="ECO:0000256" key="2">
    <source>
        <dbReference type="SAM" id="Phobius"/>
    </source>
</evidence>
<feature type="region of interest" description="Disordered" evidence="1">
    <location>
        <begin position="147"/>
        <end position="167"/>
    </location>
</feature>
<gene>
    <name evidence="3" type="ORF">SAMN05421504_10642</name>
</gene>
<accession>A0A1H3L313</accession>
<dbReference type="Proteomes" id="UP000199515">
    <property type="component" value="Unassembled WGS sequence"/>
</dbReference>
<proteinExistence type="predicted"/>
<keyword evidence="2" id="KW-1133">Transmembrane helix</keyword>
<keyword evidence="2" id="KW-0472">Membrane</keyword>
<feature type="region of interest" description="Disordered" evidence="1">
    <location>
        <begin position="58"/>
        <end position="98"/>
    </location>
</feature>
<evidence type="ECO:0008006" key="5">
    <source>
        <dbReference type="Google" id="ProtNLM"/>
    </source>
</evidence>
<feature type="compositionally biased region" description="Low complexity" evidence="1">
    <location>
        <begin position="67"/>
        <end position="78"/>
    </location>
</feature>
<evidence type="ECO:0000313" key="4">
    <source>
        <dbReference type="Proteomes" id="UP000199515"/>
    </source>
</evidence>
<keyword evidence="2" id="KW-0812">Transmembrane</keyword>
<feature type="compositionally biased region" description="Polar residues" evidence="1">
    <location>
        <begin position="156"/>
        <end position="167"/>
    </location>
</feature>
<sequence length="167" mass="16513">MTQPTPEEIVASPAVTGDLDKEMKAVAKPVGKVTLILGGILVVAVAFGGGAWTHSALAGSSTPSRTGQARPSGQPQAPGGQGRQGGFGRGGTAGTIERVDGSTIYVKTMQGTEVAVSTSDSTTVNVTQPGKVTDLKTGATVLVQGQAGADGKVAAQSITQQPARSGG</sequence>
<dbReference type="AlphaFoldDB" id="A0A1H3L313"/>
<organism evidence="3 4">
    <name type="scientific">Amycolatopsis xylanica</name>
    <dbReference type="NCBI Taxonomy" id="589385"/>
    <lineage>
        <taxon>Bacteria</taxon>
        <taxon>Bacillati</taxon>
        <taxon>Actinomycetota</taxon>
        <taxon>Actinomycetes</taxon>
        <taxon>Pseudonocardiales</taxon>
        <taxon>Pseudonocardiaceae</taxon>
        <taxon>Amycolatopsis</taxon>
    </lineage>
</organism>
<protein>
    <recommendedName>
        <fullName evidence="5">DUF5666 domain-containing protein</fullName>
    </recommendedName>
</protein>
<evidence type="ECO:0000256" key="1">
    <source>
        <dbReference type="SAM" id="MobiDB-lite"/>
    </source>
</evidence>
<evidence type="ECO:0000313" key="3">
    <source>
        <dbReference type="EMBL" id="SDY58822.1"/>
    </source>
</evidence>
<dbReference type="RefSeq" id="WP_091293352.1">
    <property type="nucleotide sequence ID" value="NZ_FNON01000006.1"/>
</dbReference>
<dbReference type="EMBL" id="FNON01000006">
    <property type="protein sequence ID" value="SDY58822.1"/>
    <property type="molecule type" value="Genomic_DNA"/>
</dbReference>
<reference evidence="3 4" key="1">
    <citation type="submission" date="2016-10" db="EMBL/GenBank/DDBJ databases">
        <authorList>
            <person name="de Groot N.N."/>
        </authorList>
    </citation>
    <scope>NUCLEOTIDE SEQUENCE [LARGE SCALE GENOMIC DNA]</scope>
    <source>
        <strain evidence="3 4">CPCC 202699</strain>
    </source>
</reference>
<feature type="transmembrane region" description="Helical" evidence="2">
    <location>
        <begin position="33"/>
        <end position="52"/>
    </location>
</feature>
<keyword evidence="4" id="KW-1185">Reference proteome</keyword>